<dbReference type="Proteomes" id="UP000717364">
    <property type="component" value="Unassembled WGS sequence"/>
</dbReference>
<feature type="transmembrane region" description="Helical" evidence="6">
    <location>
        <begin position="73"/>
        <end position="90"/>
    </location>
</feature>
<feature type="transmembrane region" description="Helical" evidence="6">
    <location>
        <begin position="39"/>
        <end position="61"/>
    </location>
</feature>
<dbReference type="AlphaFoldDB" id="A0A947DD59"/>
<dbReference type="SMART" id="SM00054">
    <property type="entry name" value="EFh"/>
    <property type="match status" value="4"/>
</dbReference>
<reference evidence="9" key="2">
    <citation type="journal article" date="2021" name="Mar. Drugs">
        <title>Genome Reduction and Secondary Metabolism of the Marine Sponge-Associated Cyanobacterium Leptothoe.</title>
        <authorList>
            <person name="Konstantinou D."/>
            <person name="Popin R.V."/>
            <person name="Fewer D.P."/>
            <person name="Sivonen K."/>
            <person name="Gkelis S."/>
        </authorList>
    </citation>
    <scope>NUCLEOTIDE SEQUENCE</scope>
    <source>
        <strain evidence="9">TAU-MAC 1115</strain>
    </source>
</reference>
<reference evidence="9" key="1">
    <citation type="submission" date="2020-11" db="EMBL/GenBank/DDBJ databases">
        <authorList>
            <person name="Konstantinou D."/>
            <person name="Gkelis S."/>
            <person name="Popin R."/>
            <person name="Fewer D."/>
            <person name="Sivonen K."/>
        </authorList>
    </citation>
    <scope>NUCLEOTIDE SEQUENCE</scope>
    <source>
        <strain evidence="9">TAU-MAC 1115</strain>
    </source>
</reference>
<dbReference type="GO" id="GO:0022857">
    <property type="term" value="F:transmembrane transporter activity"/>
    <property type="evidence" value="ECO:0007669"/>
    <property type="project" value="InterPro"/>
</dbReference>
<dbReference type="InterPro" id="IPR011701">
    <property type="entry name" value="MFS"/>
</dbReference>
<evidence type="ECO:0000259" key="7">
    <source>
        <dbReference type="PROSITE" id="PS50222"/>
    </source>
</evidence>
<dbReference type="Pfam" id="PF07690">
    <property type="entry name" value="MFS_1"/>
    <property type="match status" value="1"/>
</dbReference>
<dbReference type="Gene3D" id="1.20.1250.20">
    <property type="entry name" value="MFS general substrate transporter like domains"/>
    <property type="match status" value="1"/>
</dbReference>
<organism evidence="9 10">
    <name type="scientific">Leptothoe spongobia TAU-MAC 1115</name>
    <dbReference type="NCBI Taxonomy" id="1967444"/>
    <lineage>
        <taxon>Bacteria</taxon>
        <taxon>Bacillati</taxon>
        <taxon>Cyanobacteriota</taxon>
        <taxon>Cyanophyceae</taxon>
        <taxon>Nodosilineales</taxon>
        <taxon>Cymatolegaceae</taxon>
        <taxon>Leptothoe</taxon>
        <taxon>Leptothoe spongobia</taxon>
    </lineage>
</organism>
<protein>
    <submittedName>
        <fullName evidence="9">MFS transporter</fullName>
    </submittedName>
</protein>
<dbReference type="PROSITE" id="PS50850">
    <property type="entry name" value="MFS"/>
    <property type="match status" value="1"/>
</dbReference>
<feature type="transmembrane region" description="Helical" evidence="6">
    <location>
        <begin position="96"/>
        <end position="118"/>
    </location>
</feature>
<feature type="transmembrane region" description="Helical" evidence="6">
    <location>
        <begin position="309"/>
        <end position="332"/>
    </location>
</feature>
<keyword evidence="2" id="KW-0813">Transport</keyword>
<evidence type="ECO:0000256" key="4">
    <source>
        <dbReference type="ARBA" id="ARBA00022989"/>
    </source>
</evidence>
<dbReference type="Pfam" id="PF13202">
    <property type="entry name" value="EF-hand_5"/>
    <property type="match status" value="1"/>
</dbReference>
<dbReference type="PANTHER" id="PTHR23504:SF15">
    <property type="entry name" value="MAJOR FACILITATOR SUPERFAMILY (MFS) PROFILE DOMAIN-CONTAINING PROTEIN"/>
    <property type="match status" value="1"/>
</dbReference>
<dbReference type="PANTHER" id="PTHR23504">
    <property type="entry name" value="MAJOR FACILITATOR SUPERFAMILY DOMAIN-CONTAINING PROTEIN 10"/>
    <property type="match status" value="1"/>
</dbReference>
<feature type="transmembrane region" description="Helical" evidence="6">
    <location>
        <begin position="217"/>
        <end position="242"/>
    </location>
</feature>
<gene>
    <name evidence="9" type="ORF">IXB50_05195</name>
</gene>
<dbReference type="InterPro" id="IPR020846">
    <property type="entry name" value="MFS_dom"/>
</dbReference>
<evidence type="ECO:0000256" key="5">
    <source>
        <dbReference type="ARBA" id="ARBA00023136"/>
    </source>
</evidence>
<feature type="domain" description="EF-hand" evidence="7">
    <location>
        <begin position="405"/>
        <end position="440"/>
    </location>
</feature>
<evidence type="ECO:0000256" key="2">
    <source>
        <dbReference type="ARBA" id="ARBA00022448"/>
    </source>
</evidence>
<evidence type="ECO:0000256" key="6">
    <source>
        <dbReference type="SAM" id="Phobius"/>
    </source>
</evidence>
<dbReference type="Gene3D" id="1.10.238.10">
    <property type="entry name" value="EF-hand"/>
    <property type="match status" value="1"/>
</dbReference>
<dbReference type="SUPFAM" id="SSF47473">
    <property type="entry name" value="EF-hand"/>
    <property type="match status" value="1"/>
</dbReference>
<evidence type="ECO:0000313" key="10">
    <source>
        <dbReference type="Proteomes" id="UP000717364"/>
    </source>
</evidence>
<keyword evidence="10" id="KW-1185">Reference proteome</keyword>
<feature type="transmembrane region" description="Helical" evidence="6">
    <location>
        <begin position="254"/>
        <end position="273"/>
    </location>
</feature>
<feature type="transmembrane region" description="Helical" evidence="6">
    <location>
        <begin position="285"/>
        <end position="303"/>
    </location>
</feature>
<feature type="domain" description="Major facilitator superfamily (MFS) profile" evidence="8">
    <location>
        <begin position="7"/>
        <end position="397"/>
    </location>
</feature>
<name>A0A947DD59_9CYAN</name>
<dbReference type="PROSITE" id="PS50222">
    <property type="entry name" value="EF_HAND_2"/>
    <property type="match status" value="2"/>
</dbReference>
<feature type="transmembrane region" description="Helical" evidence="6">
    <location>
        <begin position="344"/>
        <end position="369"/>
    </location>
</feature>
<comment type="subcellular location">
    <subcellularLocation>
        <location evidence="1">Cell membrane</location>
        <topology evidence="1">Multi-pass membrane protein</topology>
    </subcellularLocation>
</comment>
<evidence type="ECO:0000256" key="3">
    <source>
        <dbReference type="ARBA" id="ARBA00022692"/>
    </source>
</evidence>
<dbReference type="RefSeq" id="WP_215607888.1">
    <property type="nucleotide sequence ID" value="NZ_JADOES010000007.1"/>
</dbReference>
<keyword evidence="4 6" id="KW-1133">Transmembrane helix</keyword>
<dbReference type="PRINTS" id="PR01035">
    <property type="entry name" value="TCRTETA"/>
</dbReference>
<keyword evidence="5 6" id="KW-0472">Membrane</keyword>
<accession>A0A947DD59</accession>
<dbReference type="InterPro" id="IPR001958">
    <property type="entry name" value="Tet-R_TetA/multi-R_MdtG-like"/>
</dbReference>
<comment type="caution">
    <text evidence="9">The sequence shown here is derived from an EMBL/GenBank/DDBJ whole genome shotgun (WGS) entry which is preliminary data.</text>
</comment>
<keyword evidence="3 6" id="KW-0812">Transmembrane</keyword>
<dbReference type="GO" id="GO:0005886">
    <property type="term" value="C:plasma membrane"/>
    <property type="evidence" value="ECO:0007669"/>
    <property type="project" value="UniProtKB-SubCell"/>
</dbReference>
<feature type="domain" description="EF-hand" evidence="7">
    <location>
        <begin position="523"/>
        <end position="558"/>
    </location>
</feature>
<dbReference type="PROSITE" id="PS00018">
    <property type="entry name" value="EF_HAND_1"/>
    <property type="match status" value="2"/>
</dbReference>
<dbReference type="InterPro" id="IPR011992">
    <property type="entry name" value="EF-hand-dom_pair"/>
</dbReference>
<dbReference type="InterPro" id="IPR002048">
    <property type="entry name" value="EF_hand_dom"/>
</dbReference>
<sequence>MDEKQRTLVILISSILIDFIGVGIVIPLLPFYAQTFNASALEVGILLGLFPLMGILAPTLWGNLSDRIGRRPALLFNIAGTTLSYLWLGLANSLWMLYVARILAGASSASITIAQSYVADLTTTDRRTKLLSFLDAASAIGIVLGLVIGGLLVGSNPSQPNFQLPAFAATTISGLTFGLALMALPQFRHRTIASKRSLNPLSKQFFLDLKKTLQRPLVGVLMTMVFAILFATTGVEAIFALWCEQRLGWGPQQFSILIVLYFLAIASLQIGITEKLAHSLGETKLLLLGLCMLTLGLILLPFSNTILQLVGSMMFFVMAEATATPTLTSLLSRLSGAQQQGKTLGLMQSVSGIGGFFGSIGAGFVFGYLGANWPYWISAILMLIGTFVCWTYINQTSLLSVMHRRRRQKSIHLFKLLDHNNNGTLELTDFQQAGQNLAKLRGWSPKTTEYEVLQVSFSGFWEMLQRLADRDGNQRIDLAEWLHRLDQQIDNDFSNFFLQVIDTNQDGQMVFEELQTFYQAYGINTDDFEDAFHSLDLNQDGHISQKEFETLFAQFLYSDDVQAPGNWIFGVSLPRQL</sequence>
<dbReference type="InterPro" id="IPR036259">
    <property type="entry name" value="MFS_trans_sf"/>
</dbReference>
<proteinExistence type="predicted"/>
<feature type="transmembrane region" description="Helical" evidence="6">
    <location>
        <begin position="130"/>
        <end position="154"/>
    </location>
</feature>
<dbReference type="GO" id="GO:0005509">
    <property type="term" value="F:calcium ion binding"/>
    <property type="evidence" value="ECO:0007669"/>
    <property type="project" value="InterPro"/>
</dbReference>
<dbReference type="SUPFAM" id="SSF103473">
    <property type="entry name" value="MFS general substrate transporter"/>
    <property type="match status" value="1"/>
</dbReference>
<evidence type="ECO:0000313" key="9">
    <source>
        <dbReference type="EMBL" id="MBT9314813.1"/>
    </source>
</evidence>
<dbReference type="InterPro" id="IPR018247">
    <property type="entry name" value="EF_Hand_1_Ca_BS"/>
</dbReference>
<evidence type="ECO:0000256" key="1">
    <source>
        <dbReference type="ARBA" id="ARBA00004651"/>
    </source>
</evidence>
<feature type="transmembrane region" description="Helical" evidence="6">
    <location>
        <begin position="375"/>
        <end position="401"/>
    </location>
</feature>
<dbReference type="CDD" id="cd17330">
    <property type="entry name" value="MFS_SLC46_TetA_like"/>
    <property type="match status" value="1"/>
</dbReference>
<feature type="transmembrane region" description="Helical" evidence="6">
    <location>
        <begin position="7"/>
        <end position="33"/>
    </location>
</feature>
<feature type="transmembrane region" description="Helical" evidence="6">
    <location>
        <begin position="166"/>
        <end position="187"/>
    </location>
</feature>
<evidence type="ECO:0000259" key="8">
    <source>
        <dbReference type="PROSITE" id="PS50850"/>
    </source>
</evidence>
<dbReference type="EMBL" id="JADOES010000007">
    <property type="protein sequence ID" value="MBT9314813.1"/>
    <property type="molecule type" value="Genomic_DNA"/>
</dbReference>